<sequence length="123" mass="13347">MAEGPADALEAIEREEETREKENEIGVDMGLDANEASTSANPIPTEKTIANKGGRKRFENFEIMAAGVVDMARSFREFFKDVKERMGVMANKLGYEHDLAEVGVGDAKGIGMGPTPIEGRSNV</sequence>
<evidence type="ECO:0000313" key="2">
    <source>
        <dbReference type="EMBL" id="KAA8519235.1"/>
    </source>
</evidence>
<evidence type="ECO:0000256" key="1">
    <source>
        <dbReference type="SAM" id="MobiDB-lite"/>
    </source>
</evidence>
<feature type="region of interest" description="Disordered" evidence="1">
    <location>
        <begin position="1"/>
        <end position="48"/>
    </location>
</feature>
<keyword evidence="3" id="KW-1185">Reference proteome</keyword>
<dbReference type="EMBL" id="CM018049">
    <property type="protein sequence ID" value="KAA8519235.1"/>
    <property type="molecule type" value="Genomic_DNA"/>
</dbReference>
<dbReference type="AlphaFoldDB" id="A0A5J4ZKY4"/>
<protein>
    <submittedName>
        <fullName evidence="2">Uncharacterized protein</fullName>
    </submittedName>
</protein>
<evidence type="ECO:0000313" key="3">
    <source>
        <dbReference type="Proteomes" id="UP000325577"/>
    </source>
</evidence>
<dbReference type="Proteomes" id="UP000325577">
    <property type="component" value="Linkage Group LG6"/>
</dbReference>
<gene>
    <name evidence="2" type="ORF">F0562_013491</name>
</gene>
<organism evidence="2 3">
    <name type="scientific">Nyssa sinensis</name>
    <dbReference type="NCBI Taxonomy" id="561372"/>
    <lineage>
        <taxon>Eukaryota</taxon>
        <taxon>Viridiplantae</taxon>
        <taxon>Streptophyta</taxon>
        <taxon>Embryophyta</taxon>
        <taxon>Tracheophyta</taxon>
        <taxon>Spermatophyta</taxon>
        <taxon>Magnoliopsida</taxon>
        <taxon>eudicotyledons</taxon>
        <taxon>Gunneridae</taxon>
        <taxon>Pentapetalae</taxon>
        <taxon>asterids</taxon>
        <taxon>Cornales</taxon>
        <taxon>Nyssaceae</taxon>
        <taxon>Nyssa</taxon>
    </lineage>
</organism>
<name>A0A5J4ZKY4_9ASTE</name>
<accession>A0A5J4ZKY4</accession>
<proteinExistence type="predicted"/>
<reference evidence="2 3" key="1">
    <citation type="submission" date="2019-09" db="EMBL/GenBank/DDBJ databases">
        <title>A chromosome-level genome assembly of the Chinese tupelo Nyssa sinensis.</title>
        <authorList>
            <person name="Yang X."/>
            <person name="Kang M."/>
            <person name="Yang Y."/>
            <person name="Xiong H."/>
            <person name="Wang M."/>
            <person name="Zhang Z."/>
            <person name="Wang Z."/>
            <person name="Wu H."/>
            <person name="Ma T."/>
            <person name="Liu J."/>
            <person name="Xi Z."/>
        </authorList>
    </citation>
    <scope>NUCLEOTIDE SEQUENCE [LARGE SCALE GENOMIC DNA]</scope>
    <source>
        <strain evidence="2">J267</strain>
        <tissue evidence="2">Leaf</tissue>
    </source>
</reference>